<proteinExistence type="predicted"/>
<dbReference type="Proteomes" id="UP001346149">
    <property type="component" value="Unassembled WGS sequence"/>
</dbReference>
<gene>
    <name evidence="1" type="ORF">SAY86_007836</name>
</gene>
<evidence type="ECO:0000313" key="1">
    <source>
        <dbReference type="EMBL" id="KAK4783462.1"/>
    </source>
</evidence>
<dbReference type="EMBL" id="JAXQNO010000015">
    <property type="protein sequence ID" value="KAK4783462.1"/>
    <property type="molecule type" value="Genomic_DNA"/>
</dbReference>
<evidence type="ECO:0000313" key="2">
    <source>
        <dbReference type="Proteomes" id="UP001346149"/>
    </source>
</evidence>
<organism evidence="1 2">
    <name type="scientific">Trapa natans</name>
    <name type="common">Water chestnut</name>
    <dbReference type="NCBI Taxonomy" id="22666"/>
    <lineage>
        <taxon>Eukaryota</taxon>
        <taxon>Viridiplantae</taxon>
        <taxon>Streptophyta</taxon>
        <taxon>Embryophyta</taxon>
        <taxon>Tracheophyta</taxon>
        <taxon>Spermatophyta</taxon>
        <taxon>Magnoliopsida</taxon>
        <taxon>eudicotyledons</taxon>
        <taxon>Gunneridae</taxon>
        <taxon>Pentapetalae</taxon>
        <taxon>rosids</taxon>
        <taxon>malvids</taxon>
        <taxon>Myrtales</taxon>
        <taxon>Lythraceae</taxon>
        <taxon>Trapa</taxon>
    </lineage>
</organism>
<reference evidence="1 2" key="1">
    <citation type="journal article" date="2023" name="Hortic Res">
        <title>Pangenome of water caltrop reveals structural variations and asymmetric subgenome divergence after allopolyploidization.</title>
        <authorList>
            <person name="Zhang X."/>
            <person name="Chen Y."/>
            <person name="Wang L."/>
            <person name="Yuan Y."/>
            <person name="Fang M."/>
            <person name="Shi L."/>
            <person name="Lu R."/>
            <person name="Comes H.P."/>
            <person name="Ma Y."/>
            <person name="Chen Y."/>
            <person name="Huang G."/>
            <person name="Zhou Y."/>
            <person name="Zheng Z."/>
            <person name="Qiu Y."/>
        </authorList>
    </citation>
    <scope>NUCLEOTIDE SEQUENCE [LARGE SCALE GENOMIC DNA]</scope>
    <source>
        <strain evidence="1">F231</strain>
    </source>
</reference>
<comment type="caution">
    <text evidence="1">The sequence shown here is derived from an EMBL/GenBank/DDBJ whole genome shotgun (WGS) entry which is preliminary data.</text>
</comment>
<protein>
    <submittedName>
        <fullName evidence="1">Uncharacterized protein</fullName>
    </submittedName>
</protein>
<dbReference type="AlphaFoldDB" id="A0AAN7LBL2"/>
<keyword evidence="2" id="KW-1185">Reference proteome</keyword>
<sequence length="88" mass="9998">MIQVFRFMVMNSFFKGGPERPLRFPSVNLSENGTEGSELEERCFMIATGNHGISLGSNEGDVNTDNTGRKGIMYMKKMRKWEKSLTET</sequence>
<name>A0AAN7LBL2_TRANT</name>
<accession>A0AAN7LBL2</accession>